<sequence>MVDYTKRFLVAIIMAICVFFIIIGGRAQAQEINIHTATKNWVFPANGIISDVYNTRGGTHKGLDIAGKFRSNIYSVDDGQVEKSYRSTSYGNVVFIKHPNGLETVYAHLNKRLVRVGQVVKKGQLIGYMGNTGDSTGNHLHFEVHNGEWTFDKKNAINPFTVFGKGTTGEMVVAKNHDPYELMEVSGKSQAQ</sequence>
<keyword evidence="3" id="KW-1185">Reference proteome</keyword>
<name>A0A6M0P886_9BACI</name>
<dbReference type="GO" id="GO:0004222">
    <property type="term" value="F:metalloendopeptidase activity"/>
    <property type="evidence" value="ECO:0007669"/>
    <property type="project" value="TreeGrafter"/>
</dbReference>
<reference evidence="2 3" key="1">
    <citation type="submission" date="2020-03" db="EMBL/GenBank/DDBJ databases">
        <title>Bacillus aquiflavi sp. nov., isolated from yellow water of strong flavor Chinese baijiu in Yibin region of China.</title>
        <authorList>
            <person name="Xie J."/>
        </authorList>
    </citation>
    <scope>NUCLEOTIDE SEQUENCE [LARGE SCALE GENOMIC DNA]</scope>
    <source>
        <strain evidence="2 3">Gsoil 114</strain>
    </source>
</reference>
<dbReference type="CDD" id="cd12797">
    <property type="entry name" value="M23_peptidase"/>
    <property type="match status" value="1"/>
</dbReference>
<dbReference type="InterPro" id="IPR050570">
    <property type="entry name" value="Cell_wall_metabolism_enzyme"/>
</dbReference>
<proteinExistence type="predicted"/>
<dbReference type="InterPro" id="IPR011055">
    <property type="entry name" value="Dup_hybrid_motif"/>
</dbReference>
<dbReference type="AlphaFoldDB" id="A0A6M0P886"/>
<gene>
    <name evidence="2" type="ORF">G4D61_12015</name>
</gene>
<evidence type="ECO:0000259" key="1">
    <source>
        <dbReference type="Pfam" id="PF01551"/>
    </source>
</evidence>
<evidence type="ECO:0000313" key="2">
    <source>
        <dbReference type="EMBL" id="NEY20683.1"/>
    </source>
</evidence>
<dbReference type="InterPro" id="IPR016047">
    <property type="entry name" value="M23ase_b-sheet_dom"/>
</dbReference>
<dbReference type="EMBL" id="JAAIWK010000019">
    <property type="protein sequence ID" value="NEY20683.1"/>
    <property type="molecule type" value="Genomic_DNA"/>
</dbReference>
<comment type="caution">
    <text evidence="2">The sequence shown here is derived from an EMBL/GenBank/DDBJ whole genome shotgun (WGS) entry which is preliminary data.</text>
</comment>
<dbReference type="Proteomes" id="UP000476934">
    <property type="component" value="Unassembled WGS sequence"/>
</dbReference>
<feature type="domain" description="M23ase beta-sheet core" evidence="1">
    <location>
        <begin position="59"/>
        <end position="150"/>
    </location>
</feature>
<dbReference type="PANTHER" id="PTHR21666">
    <property type="entry name" value="PEPTIDASE-RELATED"/>
    <property type="match status" value="1"/>
</dbReference>
<organism evidence="2 3">
    <name type="scientific">Heyndrickxia ginsengihumi</name>
    <dbReference type="NCBI Taxonomy" id="363870"/>
    <lineage>
        <taxon>Bacteria</taxon>
        <taxon>Bacillati</taxon>
        <taxon>Bacillota</taxon>
        <taxon>Bacilli</taxon>
        <taxon>Bacillales</taxon>
        <taxon>Bacillaceae</taxon>
        <taxon>Heyndrickxia</taxon>
    </lineage>
</organism>
<dbReference type="Gene3D" id="2.70.70.10">
    <property type="entry name" value="Glucose Permease (Domain IIA)"/>
    <property type="match status" value="1"/>
</dbReference>
<dbReference type="SUPFAM" id="SSF51261">
    <property type="entry name" value="Duplicated hybrid motif"/>
    <property type="match status" value="1"/>
</dbReference>
<dbReference type="PANTHER" id="PTHR21666:SF270">
    <property type="entry name" value="MUREIN HYDROLASE ACTIVATOR ENVC"/>
    <property type="match status" value="1"/>
</dbReference>
<dbReference type="RefSeq" id="WP_025729036.1">
    <property type="nucleotide sequence ID" value="NZ_JAAIWK010000019.1"/>
</dbReference>
<evidence type="ECO:0000313" key="3">
    <source>
        <dbReference type="Proteomes" id="UP000476934"/>
    </source>
</evidence>
<accession>A0A6M0P886</accession>
<dbReference type="Pfam" id="PF01551">
    <property type="entry name" value="Peptidase_M23"/>
    <property type="match status" value="1"/>
</dbReference>
<protein>
    <submittedName>
        <fullName evidence="2">M23 family metallopeptidase</fullName>
    </submittedName>
</protein>